<dbReference type="KEGG" id="moj:D7D94_07010"/>
<dbReference type="EMBL" id="CP032550">
    <property type="protein sequence ID" value="QGU27440.1"/>
    <property type="molecule type" value="Genomic_DNA"/>
</dbReference>
<dbReference type="OrthoDB" id="9342873at2"/>
<dbReference type="Proteomes" id="UP000422989">
    <property type="component" value="Chromosome"/>
</dbReference>
<evidence type="ECO:0000313" key="2">
    <source>
        <dbReference type="Proteomes" id="UP000422989"/>
    </source>
</evidence>
<proteinExistence type="predicted"/>
<reference evidence="1 2" key="1">
    <citation type="submission" date="2018-09" db="EMBL/GenBank/DDBJ databases">
        <title>Whole genome sequencing of Microbacterium oryzae strain MB-10T.</title>
        <authorList>
            <person name="Das S.K."/>
        </authorList>
    </citation>
    <scope>NUCLEOTIDE SEQUENCE [LARGE SCALE GENOMIC DNA]</scope>
    <source>
        <strain evidence="1 2">MB-10</strain>
    </source>
</reference>
<evidence type="ECO:0000313" key="1">
    <source>
        <dbReference type="EMBL" id="QGU27440.1"/>
    </source>
</evidence>
<dbReference type="AlphaFoldDB" id="A0A6I6E4R9"/>
<keyword evidence="2" id="KW-1185">Reference proteome</keyword>
<dbReference type="RefSeq" id="WP_156241936.1">
    <property type="nucleotide sequence ID" value="NZ_BAAAZL010000004.1"/>
</dbReference>
<name>A0A6I6E4R9_9MICO</name>
<gene>
    <name evidence="1" type="ORF">D7D94_07010</name>
</gene>
<organism evidence="1 2">
    <name type="scientific">Microbacterium oryzae</name>
    <dbReference type="NCBI Taxonomy" id="743009"/>
    <lineage>
        <taxon>Bacteria</taxon>
        <taxon>Bacillati</taxon>
        <taxon>Actinomycetota</taxon>
        <taxon>Actinomycetes</taxon>
        <taxon>Micrococcales</taxon>
        <taxon>Microbacteriaceae</taxon>
        <taxon>Microbacterium</taxon>
    </lineage>
</organism>
<protein>
    <submittedName>
        <fullName evidence="1">Amino acid deaminase</fullName>
    </submittedName>
</protein>
<accession>A0A6I6E4R9</accession>
<sequence length="219" mass="23005">MDRKTTKGDGMVNDDGRLLDVLLADIAEDRAAERFAGWAHSTLVDENVGAPVLPVATARLLSAAAGLPDGFPVGNAGLWHVYGYLLSEVPTPYGLKRERWLGGDLATALGLPRDAFVPAAHPGTLLARVTAAVSPVLEHAAADGADLLLAHREDLPGAATGVTGVVRADSAGPAALCYGLHEAGRLRIVTAFPYSGRIDDLRREFDRGARVRWNGVLSG</sequence>